<organism evidence="1 2">
    <name type="scientific">Romanomermis culicivorax</name>
    <name type="common">Nematode worm</name>
    <dbReference type="NCBI Taxonomy" id="13658"/>
    <lineage>
        <taxon>Eukaryota</taxon>
        <taxon>Metazoa</taxon>
        <taxon>Ecdysozoa</taxon>
        <taxon>Nematoda</taxon>
        <taxon>Enoplea</taxon>
        <taxon>Dorylaimia</taxon>
        <taxon>Mermithida</taxon>
        <taxon>Mermithoidea</taxon>
        <taxon>Mermithidae</taxon>
        <taxon>Romanomermis</taxon>
    </lineage>
</organism>
<name>A0A915HX96_ROMCU</name>
<reference evidence="2" key="1">
    <citation type="submission" date="2022-11" db="UniProtKB">
        <authorList>
            <consortium name="WormBaseParasite"/>
        </authorList>
    </citation>
    <scope>IDENTIFICATION</scope>
</reference>
<proteinExistence type="predicted"/>
<sequence>MVVPLSLEMTLLNETNAFWSADDVVLQPKFNAQQRGAYYTHSIFYKEKIKDLMSIGEIVQELNLKLCIR</sequence>
<dbReference type="AlphaFoldDB" id="A0A915HX96"/>
<dbReference type="WBParaSite" id="nRc.2.0.1.t06435-RA">
    <property type="protein sequence ID" value="nRc.2.0.1.t06435-RA"/>
    <property type="gene ID" value="nRc.2.0.1.g06435"/>
</dbReference>
<evidence type="ECO:0000313" key="2">
    <source>
        <dbReference type="WBParaSite" id="nRc.2.0.1.t06435-RA"/>
    </source>
</evidence>
<evidence type="ECO:0000313" key="1">
    <source>
        <dbReference type="Proteomes" id="UP000887565"/>
    </source>
</evidence>
<keyword evidence="1" id="KW-1185">Reference proteome</keyword>
<dbReference type="Proteomes" id="UP000887565">
    <property type="component" value="Unplaced"/>
</dbReference>
<protein>
    <submittedName>
        <fullName evidence="2">Uncharacterized protein</fullName>
    </submittedName>
</protein>
<accession>A0A915HX96</accession>